<sequence>MSDQVINLTPDYTAKHVFSTDDITGTFGGLTQGDVLPGDLPVIDFTVDPKMTQEGVALYPINSDFGFNVFDFDGAVQKDFFLDPEYDEGWAGDPHGEGGEQLGIVVSDAPTDTFKTPALLGTWLAGIGGSTVKASTEHYTVMQNILSDQRYPGDPFAEYPLDDNLRMVGGEYDGQYVADILPTITDKNGDGVVDIKDLLQPNESSITEDIAVGDDYSVTMKDDGKLLYRWGNAVKRPNDIRIEAELPLPEEWKEADQDSGLIPLFKISMAELVTNHTITNNPNDQIRPEDFENEAAIGRLPTYEILEDGRWVTTDDYYAGDGTLYPKGTVLKDPALAERLVGSTLDQIGTLSEDLKEGFTNAWYTTMDREPFEAVLNEDGSYEGGPR</sequence>
<dbReference type="InterPro" id="IPR018247">
    <property type="entry name" value="EF_Hand_1_Ca_BS"/>
</dbReference>
<dbReference type="AlphaFoldDB" id="A0A8J7LSP5"/>
<evidence type="ECO:0000313" key="1">
    <source>
        <dbReference type="EMBL" id="MBJ6372249.1"/>
    </source>
</evidence>
<dbReference type="Proteomes" id="UP000619079">
    <property type="component" value="Unassembled WGS sequence"/>
</dbReference>
<gene>
    <name evidence="1" type="ORF">JF290_11990</name>
</gene>
<accession>A0A8J7LSP5</accession>
<dbReference type="EMBL" id="JAELVR010000007">
    <property type="protein sequence ID" value="MBJ6372249.1"/>
    <property type="molecule type" value="Genomic_DNA"/>
</dbReference>
<evidence type="ECO:0000313" key="2">
    <source>
        <dbReference type="Proteomes" id="UP000619079"/>
    </source>
</evidence>
<dbReference type="RefSeq" id="WP_199025120.1">
    <property type="nucleotide sequence ID" value="NZ_JAELVR010000007.1"/>
</dbReference>
<organism evidence="1 2">
    <name type="scientific">Sedimentitalea arenosa</name>
    <dbReference type="NCBI Taxonomy" id="2798803"/>
    <lineage>
        <taxon>Bacteria</taxon>
        <taxon>Pseudomonadati</taxon>
        <taxon>Pseudomonadota</taxon>
        <taxon>Alphaproteobacteria</taxon>
        <taxon>Rhodobacterales</taxon>
        <taxon>Paracoccaceae</taxon>
        <taxon>Sedimentitalea</taxon>
    </lineage>
</organism>
<reference evidence="1" key="1">
    <citation type="submission" date="2020-12" db="EMBL/GenBank/DDBJ databases">
        <title>Sedimentitalea sp. nov., isolated from sand in Incheon.</title>
        <authorList>
            <person name="Kim W."/>
        </authorList>
    </citation>
    <scope>NUCLEOTIDE SEQUENCE</scope>
    <source>
        <strain evidence="1">CAU 1593</strain>
    </source>
</reference>
<keyword evidence="2" id="KW-1185">Reference proteome</keyword>
<dbReference type="PROSITE" id="PS00018">
    <property type="entry name" value="EF_HAND_1"/>
    <property type="match status" value="1"/>
</dbReference>
<name>A0A8J7LSP5_9RHOB</name>
<comment type="caution">
    <text evidence="1">The sequence shown here is derived from an EMBL/GenBank/DDBJ whole genome shotgun (WGS) entry which is preliminary data.</text>
</comment>
<protein>
    <submittedName>
        <fullName evidence="1">Uncharacterized protein</fullName>
    </submittedName>
</protein>
<proteinExistence type="predicted"/>